<sequence>MATKHWSKMAERGSYLGMRFLLLSYRILGRTGLWIVLFPVVFYFYCTGRVARTASLDFLRRVAQYQHQTTQPGFWQGLKHFMSFADSAFDKIDAWTGRISAQDIDYENHALFEQLQNSGQGAVFIGSHLGNLEVCRALSVGRYQVKINVLVFTHHAVEFNRTLQKISPNVNVDLIQVTDMKPELAIILQQKIDAGEVVVIVGDRTSTSVSQRVSYCDFLGAPAPFSQGPFILAAVLDCPVYLLFCLKHKNRYRVIFELFAEQLTLPRKTRQAALQSVIQRYADRLAFFSLQAPYQWFNFFDFWQKDDCVSRDD</sequence>
<gene>
    <name evidence="8" type="ORF">B1199_17560</name>
</gene>
<keyword evidence="6 8" id="KW-0012">Acyltransferase</keyword>
<reference evidence="8 9" key="1">
    <citation type="submission" date="2017-02" db="EMBL/GenBank/DDBJ databases">
        <title>Pseudoalteromonas ulvae TC14 Genome.</title>
        <authorList>
            <person name="Molmeret M."/>
        </authorList>
    </citation>
    <scope>NUCLEOTIDE SEQUENCE [LARGE SCALE GENOMIC DNA]</scope>
    <source>
        <strain evidence="8">TC14</strain>
    </source>
</reference>
<dbReference type="EMBL" id="MWPV01000006">
    <property type="protein sequence ID" value="OUL56469.1"/>
    <property type="molecule type" value="Genomic_DNA"/>
</dbReference>
<evidence type="ECO:0000256" key="2">
    <source>
        <dbReference type="ARBA" id="ARBA00022475"/>
    </source>
</evidence>
<dbReference type="InterPro" id="IPR014548">
    <property type="entry name" value="Ac_Trasf"/>
</dbReference>
<organism evidence="8 9">
    <name type="scientific">Pseudoalteromonas ulvae</name>
    <dbReference type="NCBI Taxonomy" id="107327"/>
    <lineage>
        <taxon>Bacteria</taxon>
        <taxon>Pseudomonadati</taxon>
        <taxon>Pseudomonadota</taxon>
        <taxon>Gammaproteobacteria</taxon>
        <taxon>Alteromonadales</taxon>
        <taxon>Pseudoalteromonadaceae</taxon>
        <taxon>Pseudoalteromonas</taxon>
    </lineage>
</organism>
<keyword evidence="5 7" id="KW-0472">Membrane</keyword>
<dbReference type="AlphaFoldDB" id="A0A244CMN4"/>
<dbReference type="RefSeq" id="WP_086745440.1">
    <property type="nucleotide sequence ID" value="NZ_MWPV01000006.1"/>
</dbReference>
<protein>
    <submittedName>
        <fullName evidence="8">Acyltransferase</fullName>
    </submittedName>
</protein>
<comment type="subcellular location">
    <subcellularLocation>
        <location evidence="1">Cell inner membrane</location>
    </subcellularLocation>
</comment>
<dbReference type="Pfam" id="PF03279">
    <property type="entry name" value="Lip_A_acyltrans"/>
    <property type="match status" value="1"/>
</dbReference>
<evidence type="ECO:0000256" key="3">
    <source>
        <dbReference type="ARBA" id="ARBA00022519"/>
    </source>
</evidence>
<dbReference type="PANTHER" id="PTHR30606">
    <property type="entry name" value="LIPID A BIOSYNTHESIS LAUROYL ACYLTRANSFERASE"/>
    <property type="match status" value="1"/>
</dbReference>
<evidence type="ECO:0000256" key="1">
    <source>
        <dbReference type="ARBA" id="ARBA00004533"/>
    </source>
</evidence>
<dbReference type="PANTHER" id="PTHR30606:SF9">
    <property type="entry name" value="LIPID A BIOSYNTHESIS LAUROYLTRANSFERASE"/>
    <property type="match status" value="1"/>
</dbReference>
<dbReference type="CDD" id="cd07984">
    <property type="entry name" value="LPLAT_LABLAT-like"/>
    <property type="match status" value="1"/>
</dbReference>
<evidence type="ECO:0000313" key="8">
    <source>
        <dbReference type="EMBL" id="OUL56469.1"/>
    </source>
</evidence>
<keyword evidence="4 8" id="KW-0808">Transferase</keyword>
<comment type="caution">
    <text evidence="8">The sequence shown here is derived from an EMBL/GenBank/DDBJ whole genome shotgun (WGS) entry which is preliminary data.</text>
</comment>
<keyword evidence="2" id="KW-1003">Cell membrane</keyword>
<dbReference type="OrthoDB" id="9808633at2"/>
<evidence type="ECO:0000313" key="9">
    <source>
        <dbReference type="Proteomes" id="UP000194841"/>
    </source>
</evidence>
<dbReference type="InterPro" id="IPR004960">
    <property type="entry name" value="LipA_acyltrans"/>
</dbReference>
<dbReference type="Proteomes" id="UP000194841">
    <property type="component" value="Unassembled WGS sequence"/>
</dbReference>
<evidence type="ECO:0000256" key="7">
    <source>
        <dbReference type="SAM" id="Phobius"/>
    </source>
</evidence>
<name>A0A244CMN4_PSEDV</name>
<proteinExistence type="predicted"/>
<evidence type="ECO:0000256" key="5">
    <source>
        <dbReference type="ARBA" id="ARBA00023136"/>
    </source>
</evidence>
<dbReference type="GO" id="GO:0016746">
    <property type="term" value="F:acyltransferase activity"/>
    <property type="evidence" value="ECO:0007669"/>
    <property type="project" value="UniProtKB-KW"/>
</dbReference>
<keyword evidence="7" id="KW-1133">Transmembrane helix</keyword>
<evidence type="ECO:0000256" key="4">
    <source>
        <dbReference type="ARBA" id="ARBA00022679"/>
    </source>
</evidence>
<feature type="transmembrane region" description="Helical" evidence="7">
    <location>
        <begin position="20"/>
        <end position="45"/>
    </location>
</feature>
<dbReference type="PIRSF" id="PIRSF028561">
    <property type="entry name" value="Ac_Trasf"/>
    <property type="match status" value="1"/>
</dbReference>
<keyword evidence="9" id="KW-1185">Reference proteome</keyword>
<keyword evidence="3" id="KW-0997">Cell inner membrane</keyword>
<dbReference type="GO" id="GO:0009247">
    <property type="term" value="P:glycolipid biosynthetic process"/>
    <property type="evidence" value="ECO:0007669"/>
    <property type="project" value="UniProtKB-ARBA"/>
</dbReference>
<keyword evidence="7" id="KW-0812">Transmembrane</keyword>
<dbReference type="GO" id="GO:0005886">
    <property type="term" value="C:plasma membrane"/>
    <property type="evidence" value="ECO:0007669"/>
    <property type="project" value="UniProtKB-SubCell"/>
</dbReference>
<evidence type="ECO:0000256" key="6">
    <source>
        <dbReference type="ARBA" id="ARBA00023315"/>
    </source>
</evidence>
<accession>A0A244CMN4</accession>